<reference evidence="8 9" key="1">
    <citation type="journal article" date="2018" name="IMA Fungus">
        <title>IMA Genome-F 9: Draft genome sequence of Annulohypoxylon stygium, Aspergillus mulundensis, Berkeleyomyces basicola (syn. Thielaviopsis basicola), Ceratocystis smalleyi, two Cercospora beticola strains, Coleophoma cylindrospora, Fusarium fracticaudum, Phialophora cf. hyalina, and Morchella septimelata.</title>
        <authorList>
            <person name="Wingfield B.D."/>
            <person name="Bills G.F."/>
            <person name="Dong Y."/>
            <person name="Huang W."/>
            <person name="Nel W.J."/>
            <person name="Swalarsk-Parry B.S."/>
            <person name="Vaghefi N."/>
            <person name="Wilken P.M."/>
            <person name="An Z."/>
            <person name="de Beer Z.W."/>
            <person name="De Vos L."/>
            <person name="Chen L."/>
            <person name="Duong T.A."/>
            <person name="Gao Y."/>
            <person name="Hammerbacher A."/>
            <person name="Kikkert J.R."/>
            <person name="Li Y."/>
            <person name="Li H."/>
            <person name="Li K."/>
            <person name="Li Q."/>
            <person name="Liu X."/>
            <person name="Ma X."/>
            <person name="Naidoo K."/>
            <person name="Pethybridge S.J."/>
            <person name="Sun J."/>
            <person name="Steenkamp E.T."/>
            <person name="van der Nest M.A."/>
            <person name="van Wyk S."/>
            <person name="Wingfield M.J."/>
            <person name="Xiong C."/>
            <person name="Yue Q."/>
            <person name="Zhang X."/>
        </authorList>
    </citation>
    <scope>NUCLEOTIDE SEQUENCE [LARGE SCALE GENOMIC DNA]</scope>
    <source>
        <strain evidence="8 9">BP6252</strain>
    </source>
</reference>
<keyword evidence="3 6" id="KW-0698">rRNA processing</keyword>
<dbReference type="InterPro" id="IPR011082">
    <property type="entry name" value="Exosome-assoc_fac/DNA_repair"/>
</dbReference>
<dbReference type="EMBL" id="PDLM01000005">
    <property type="protein sequence ID" value="RDW77423.1"/>
    <property type="molecule type" value="Genomic_DNA"/>
</dbReference>
<comment type="caution">
    <text evidence="8">The sequence shown here is derived from an EMBL/GenBank/DDBJ whole genome shotgun (WGS) entry which is preliminary data.</text>
</comment>
<evidence type="ECO:0000256" key="1">
    <source>
        <dbReference type="ARBA" id="ARBA00004123"/>
    </source>
</evidence>
<evidence type="ECO:0000256" key="6">
    <source>
        <dbReference type="RuleBase" id="RU368003"/>
    </source>
</evidence>
<feature type="region of interest" description="Disordered" evidence="7">
    <location>
        <begin position="126"/>
        <end position="223"/>
    </location>
</feature>
<dbReference type="GO" id="GO:0000178">
    <property type="term" value="C:exosome (RNase complex)"/>
    <property type="evidence" value="ECO:0007669"/>
    <property type="project" value="TreeGrafter"/>
</dbReference>
<evidence type="ECO:0000256" key="7">
    <source>
        <dbReference type="SAM" id="MobiDB-lite"/>
    </source>
</evidence>
<dbReference type="Pfam" id="PF04000">
    <property type="entry name" value="Sas10_Utp3"/>
    <property type="match status" value="1"/>
</dbReference>
<feature type="compositionally biased region" description="Polar residues" evidence="7">
    <location>
        <begin position="185"/>
        <end position="197"/>
    </location>
</feature>
<dbReference type="GO" id="GO:0010468">
    <property type="term" value="P:regulation of gene expression"/>
    <property type="evidence" value="ECO:0007669"/>
    <property type="project" value="TreeGrafter"/>
</dbReference>
<dbReference type="GO" id="GO:0003723">
    <property type="term" value="F:RNA binding"/>
    <property type="evidence" value="ECO:0007669"/>
    <property type="project" value="UniProtKB-UniRule"/>
</dbReference>
<dbReference type="InterPro" id="IPR007146">
    <property type="entry name" value="Sas10/Utp3/C1D"/>
</dbReference>
<dbReference type="PANTHER" id="PTHR15341:SF3">
    <property type="entry name" value="NUCLEAR NUCLEIC ACID-BINDING PROTEIN C1D"/>
    <property type="match status" value="1"/>
</dbReference>
<feature type="compositionally biased region" description="Basic residues" evidence="7">
    <location>
        <begin position="204"/>
        <end position="223"/>
    </location>
</feature>
<comment type="similarity">
    <text evidence="2 6">Belongs to the C1D family.</text>
</comment>
<dbReference type="GO" id="GO:0003677">
    <property type="term" value="F:DNA binding"/>
    <property type="evidence" value="ECO:0007669"/>
    <property type="project" value="TreeGrafter"/>
</dbReference>
<dbReference type="STRING" id="1849047.A0A3D8RTQ0"/>
<comment type="function">
    <text evidence="6">Required for exosome-dependent processing of pre-rRNA and small nucleolar RNA (snRNA) precursors. Involved in processing of 35S pre-rRNA at the A0, A1 and A2 sites.</text>
</comment>
<dbReference type="Proteomes" id="UP000256645">
    <property type="component" value="Unassembled WGS sequence"/>
</dbReference>
<dbReference type="OrthoDB" id="1421013at2759"/>
<evidence type="ECO:0000256" key="4">
    <source>
        <dbReference type="ARBA" id="ARBA00022884"/>
    </source>
</evidence>
<evidence type="ECO:0000313" key="8">
    <source>
        <dbReference type="EMBL" id="RDW77423.1"/>
    </source>
</evidence>
<dbReference type="PANTHER" id="PTHR15341">
    <property type="entry name" value="SUN-COR STEROID HORMONE RECEPTOR CO-REPRESSOR"/>
    <property type="match status" value="1"/>
</dbReference>
<keyword evidence="9" id="KW-1185">Reference proteome</keyword>
<evidence type="ECO:0000313" key="9">
    <source>
        <dbReference type="Proteomes" id="UP000256645"/>
    </source>
</evidence>
<gene>
    <name evidence="8" type="ORF">BP6252_05476</name>
</gene>
<accession>A0A3D8RTQ0</accession>
<keyword evidence="4 6" id="KW-0694">RNA-binding</keyword>
<comment type="subcellular location">
    <subcellularLocation>
        <location evidence="1 6">Nucleus</location>
    </subcellularLocation>
</comment>
<dbReference type="GO" id="GO:0005730">
    <property type="term" value="C:nucleolus"/>
    <property type="evidence" value="ECO:0007669"/>
    <property type="project" value="TreeGrafter"/>
</dbReference>
<organism evidence="8 9">
    <name type="scientific">Coleophoma cylindrospora</name>
    <dbReference type="NCBI Taxonomy" id="1849047"/>
    <lineage>
        <taxon>Eukaryota</taxon>
        <taxon>Fungi</taxon>
        <taxon>Dikarya</taxon>
        <taxon>Ascomycota</taxon>
        <taxon>Pezizomycotina</taxon>
        <taxon>Leotiomycetes</taxon>
        <taxon>Helotiales</taxon>
        <taxon>Dermateaceae</taxon>
        <taxon>Coleophoma</taxon>
    </lineage>
</organism>
<name>A0A3D8RTQ0_9HELO</name>
<proteinExistence type="inferred from homology"/>
<dbReference type="AlphaFoldDB" id="A0A3D8RTQ0"/>
<dbReference type="GO" id="GO:0000460">
    <property type="term" value="P:maturation of 5.8S rRNA"/>
    <property type="evidence" value="ECO:0007669"/>
    <property type="project" value="TreeGrafter"/>
</dbReference>
<evidence type="ECO:0000256" key="2">
    <source>
        <dbReference type="ARBA" id="ARBA00009154"/>
    </source>
</evidence>
<sequence>MDSSHVIDLLDQLDDEIDDLEESLAPVLKTALSDTASKLPLLDKAKLYVLVTYAIESILFSYLRLNGVKAREHPVFTELTRVKQYFDKIKLAETPRPKRENMSLDKQAAARIIKAGLSGNDKYDLERAEQQAKEKARAHIKFEELPKAPKTEVGAEDAQSSEDLGSDTAAKPTSRSKKRRIELAQDTTPTSETSQGESGVPNPVRKRKKRSNEKRKGKGLKNT</sequence>
<protein>
    <recommendedName>
        <fullName evidence="6">Exosome complex protein</fullName>
    </recommendedName>
</protein>
<evidence type="ECO:0000256" key="3">
    <source>
        <dbReference type="ARBA" id="ARBA00022552"/>
    </source>
</evidence>
<evidence type="ECO:0000256" key="5">
    <source>
        <dbReference type="ARBA" id="ARBA00023242"/>
    </source>
</evidence>
<feature type="compositionally biased region" description="Basic and acidic residues" evidence="7">
    <location>
        <begin position="126"/>
        <end position="150"/>
    </location>
</feature>
<keyword evidence="5 6" id="KW-0539">Nucleus</keyword>